<reference evidence="2" key="1">
    <citation type="journal article" date="2019" name="Int. J. Syst. Evol. Microbiol.">
        <title>The Global Catalogue of Microorganisms (GCM) 10K type strain sequencing project: providing services to taxonomists for standard genome sequencing and annotation.</title>
        <authorList>
            <consortium name="The Broad Institute Genomics Platform"/>
            <consortium name="The Broad Institute Genome Sequencing Center for Infectious Disease"/>
            <person name="Wu L."/>
            <person name="Ma J."/>
        </authorList>
    </citation>
    <scope>NUCLEOTIDE SEQUENCE [LARGE SCALE GENOMIC DNA]</scope>
    <source>
        <strain evidence="2">JCM 17924</strain>
    </source>
</reference>
<dbReference type="EMBL" id="BAABHA010000008">
    <property type="protein sequence ID" value="GAA4384460.1"/>
    <property type="molecule type" value="Genomic_DNA"/>
</dbReference>
<sequence length="90" mass="10080">MSQEVTNLTCAEATASLPVLHYARCVDAGQRPANHVGDWPEEGQVYPVRFVDSRLEGLPLVHVLGFEANAPYFNAFAPHRFEVVEEVWLN</sequence>
<comment type="caution">
    <text evidence="1">The sequence shown here is derived from an EMBL/GenBank/DDBJ whole genome shotgun (WGS) entry which is preliminary data.</text>
</comment>
<dbReference type="Proteomes" id="UP001500454">
    <property type="component" value="Unassembled WGS sequence"/>
</dbReference>
<proteinExistence type="predicted"/>
<accession>A0ABP8J3Q3</accession>
<gene>
    <name evidence="1" type="ORF">GCM10023186_26720</name>
</gene>
<name>A0ABP8J3Q3_9BACT</name>
<dbReference type="RefSeq" id="WP_345224971.1">
    <property type="nucleotide sequence ID" value="NZ_BAABHA010000008.1"/>
</dbReference>
<keyword evidence="2" id="KW-1185">Reference proteome</keyword>
<evidence type="ECO:0000313" key="2">
    <source>
        <dbReference type="Proteomes" id="UP001500454"/>
    </source>
</evidence>
<evidence type="ECO:0000313" key="1">
    <source>
        <dbReference type="EMBL" id="GAA4384460.1"/>
    </source>
</evidence>
<protein>
    <submittedName>
        <fullName evidence="1">Uncharacterized protein</fullName>
    </submittedName>
</protein>
<organism evidence="1 2">
    <name type="scientific">Hymenobacter koreensis</name>
    <dbReference type="NCBI Taxonomy" id="1084523"/>
    <lineage>
        <taxon>Bacteria</taxon>
        <taxon>Pseudomonadati</taxon>
        <taxon>Bacteroidota</taxon>
        <taxon>Cytophagia</taxon>
        <taxon>Cytophagales</taxon>
        <taxon>Hymenobacteraceae</taxon>
        <taxon>Hymenobacter</taxon>
    </lineage>
</organism>